<dbReference type="InterPro" id="IPR015422">
    <property type="entry name" value="PyrdxlP-dep_Trfase_small"/>
</dbReference>
<feature type="binding site" evidence="6">
    <location>
        <begin position="108"/>
        <end position="109"/>
    </location>
    <ligand>
        <name>pyridoxal 5'-phosphate</name>
        <dbReference type="ChEBI" id="CHEBI:597326"/>
    </ligand>
</feature>
<dbReference type="RefSeq" id="WP_238748419.1">
    <property type="nucleotide sequence ID" value="NZ_JAKOOW010000037.1"/>
</dbReference>
<comment type="caution">
    <text evidence="7">The sequence shown here is derived from an EMBL/GenBank/DDBJ whole genome shotgun (WGS) entry which is preliminary data.</text>
</comment>
<dbReference type="Gene3D" id="3.90.1150.10">
    <property type="entry name" value="Aspartate Aminotransferase, domain 1"/>
    <property type="match status" value="1"/>
</dbReference>
<dbReference type="InterPro" id="IPR049704">
    <property type="entry name" value="Aminotrans_3_PPA_site"/>
</dbReference>
<comment type="catalytic activity">
    <reaction evidence="6">
        <text>N(2)-acetyl-L-ornithine + 2-oxoglutarate = N-acetyl-L-glutamate 5-semialdehyde + L-glutamate</text>
        <dbReference type="Rhea" id="RHEA:18049"/>
        <dbReference type="ChEBI" id="CHEBI:16810"/>
        <dbReference type="ChEBI" id="CHEBI:29123"/>
        <dbReference type="ChEBI" id="CHEBI:29985"/>
        <dbReference type="ChEBI" id="CHEBI:57805"/>
        <dbReference type="EC" id="2.6.1.11"/>
    </reaction>
</comment>
<evidence type="ECO:0000313" key="7">
    <source>
        <dbReference type="EMBL" id="MCG6504867.1"/>
    </source>
</evidence>
<dbReference type="Proteomes" id="UP001298424">
    <property type="component" value="Unassembled WGS sequence"/>
</dbReference>
<keyword evidence="6" id="KW-0963">Cytoplasm</keyword>
<comment type="similarity">
    <text evidence="6">Belongs to the class-III pyridoxal-phosphate-dependent aminotransferase family. ArgD subfamily.</text>
</comment>
<keyword evidence="2 6" id="KW-0032">Aminotransferase</keyword>
<dbReference type="NCBIfam" id="NF002325">
    <property type="entry name" value="PRK01278.1"/>
    <property type="match status" value="1"/>
</dbReference>
<dbReference type="PANTHER" id="PTHR11986:SF79">
    <property type="entry name" value="ACETYLORNITHINE AMINOTRANSFERASE, MITOCHONDRIAL"/>
    <property type="match status" value="1"/>
</dbReference>
<comment type="cofactor">
    <cofactor evidence="6">
        <name>pyridoxal 5'-phosphate</name>
        <dbReference type="ChEBI" id="CHEBI:597326"/>
    </cofactor>
    <text evidence="6">Binds 1 pyridoxal phosphate per subunit.</text>
</comment>
<dbReference type="HAMAP" id="MF_01107">
    <property type="entry name" value="ArgD_aminotrans_3"/>
    <property type="match status" value="1"/>
</dbReference>
<organism evidence="7 8">
    <name type="scientific">Kingella pumchi</name>
    <dbReference type="NCBI Taxonomy" id="2779506"/>
    <lineage>
        <taxon>Bacteria</taxon>
        <taxon>Pseudomonadati</taxon>
        <taxon>Pseudomonadota</taxon>
        <taxon>Betaproteobacteria</taxon>
        <taxon>Neisseriales</taxon>
        <taxon>Neisseriaceae</taxon>
        <taxon>Kingella</taxon>
    </lineage>
</organism>
<dbReference type="InterPro" id="IPR015424">
    <property type="entry name" value="PyrdxlP-dep_Trfase"/>
</dbReference>
<dbReference type="Pfam" id="PF00202">
    <property type="entry name" value="Aminotran_3"/>
    <property type="match status" value="1"/>
</dbReference>
<reference evidence="7 8" key="1">
    <citation type="submission" date="2022-02" db="EMBL/GenBank/DDBJ databases">
        <title>Genome sequence data of Kingella unionensis sp. nov. strain CICC 24913 (CCUG 75125).</title>
        <authorList>
            <person name="Xiao M."/>
        </authorList>
    </citation>
    <scope>NUCLEOTIDE SEQUENCE [LARGE SCALE GENOMIC DNA]</scope>
    <source>
        <strain evidence="7 8">CICC 24913</strain>
    </source>
</reference>
<keyword evidence="1 6" id="KW-0055">Arginine biosynthesis</keyword>
<protein>
    <recommendedName>
        <fullName evidence="6">Acetylornithine aminotransferase</fullName>
        <shortName evidence="6">ACOAT</shortName>
        <ecNumber evidence="6">2.6.1.11</ecNumber>
    </recommendedName>
</protein>
<gene>
    <name evidence="6" type="primary">argD</name>
    <name evidence="7" type="ORF">MB824_10210</name>
</gene>
<sequence length="395" mass="41616">MSAPLSDHIRQLDQQYSAATYARFAPVLVRGEGCTVWDADGHAYTDFTSGIGVNSLGFADPAWVAAIAAQAGKLAHTSNLFYSVPAAELAQSLCEKSGLARVFFCNSGAEANECAIKAARKYSRDRHGAGRHTILTLQNSFHGRTLAALSATGQDVFHQHFFPFVEGFAYVPANDTAALEARLAQNDIAALMLEPVQGEGGVAALDTGYLQAARELCRRYDVLLVADEVQTGIGRSGRLFAFEHAGIVPDIVTLAKGLGGGLPVGAVLFGERCADTLGRGDHGSTFGGNPVCCAGALAVLARLDDAFLADVTRKGEALRQALAALPKVKSVSGLGLMLGVEFDDGISAADIVRQAQEKGVLFLTAKHKLRLLPPLIISDDDIARGIAVLREILSA</sequence>
<keyword evidence="4 6" id="KW-0808">Transferase</keyword>
<dbReference type="CDD" id="cd00610">
    <property type="entry name" value="OAT_like"/>
    <property type="match status" value="1"/>
</dbReference>
<dbReference type="EMBL" id="JAKOOW010000037">
    <property type="protein sequence ID" value="MCG6504867.1"/>
    <property type="molecule type" value="Genomic_DNA"/>
</dbReference>
<evidence type="ECO:0000313" key="8">
    <source>
        <dbReference type="Proteomes" id="UP001298424"/>
    </source>
</evidence>
<dbReference type="PROSITE" id="PS00600">
    <property type="entry name" value="AA_TRANSFER_CLASS_3"/>
    <property type="match status" value="1"/>
</dbReference>
<dbReference type="GO" id="GO:0008483">
    <property type="term" value="F:transaminase activity"/>
    <property type="evidence" value="ECO:0007669"/>
    <property type="project" value="UniProtKB-KW"/>
</dbReference>
<dbReference type="PIRSF" id="PIRSF000521">
    <property type="entry name" value="Transaminase_4ab_Lys_Orn"/>
    <property type="match status" value="1"/>
</dbReference>
<dbReference type="InterPro" id="IPR004636">
    <property type="entry name" value="AcOrn/SuccOrn_fam"/>
</dbReference>
<evidence type="ECO:0000256" key="2">
    <source>
        <dbReference type="ARBA" id="ARBA00022576"/>
    </source>
</evidence>
<comment type="subunit">
    <text evidence="6">Homodimer.</text>
</comment>
<keyword evidence="8" id="KW-1185">Reference proteome</keyword>
<evidence type="ECO:0000256" key="3">
    <source>
        <dbReference type="ARBA" id="ARBA00022605"/>
    </source>
</evidence>
<evidence type="ECO:0000256" key="6">
    <source>
        <dbReference type="HAMAP-Rule" id="MF_01107"/>
    </source>
</evidence>
<accession>A0ABS9NPZ3</accession>
<feature type="binding site" evidence="6">
    <location>
        <begin position="227"/>
        <end position="230"/>
    </location>
    <ligand>
        <name>pyridoxal 5'-phosphate</name>
        <dbReference type="ChEBI" id="CHEBI:597326"/>
    </ligand>
</feature>
<keyword evidence="3 6" id="KW-0028">Amino-acid biosynthesis</keyword>
<feature type="binding site" evidence="6">
    <location>
        <position position="285"/>
    </location>
    <ligand>
        <name>pyridoxal 5'-phosphate</name>
        <dbReference type="ChEBI" id="CHEBI:597326"/>
    </ligand>
</feature>
<dbReference type="PANTHER" id="PTHR11986">
    <property type="entry name" value="AMINOTRANSFERASE CLASS III"/>
    <property type="match status" value="1"/>
</dbReference>
<keyword evidence="5 6" id="KW-0663">Pyridoxal phosphate</keyword>
<evidence type="ECO:0000256" key="4">
    <source>
        <dbReference type="ARBA" id="ARBA00022679"/>
    </source>
</evidence>
<evidence type="ECO:0000256" key="5">
    <source>
        <dbReference type="ARBA" id="ARBA00022898"/>
    </source>
</evidence>
<comment type="miscellaneous">
    <text evidence="6">May also have succinyldiaminopimelate aminotransferase activity, thus carrying out the corresponding step in lysine biosynthesis.</text>
</comment>
<feature type="binding site" evidence="6">
    <location>
        <position position="284"/>
    </location>
    <ligand>
        <name>N(2)-acetyl-L-ornithine</name>
        <dbReference type="ChEBI" id="CHEBI:57805"/>
    </ligand>
</feature>
<comment type="subcellular location">
    <subcellularLocation>
        <location evidence="6">Cytoplasm</location>
    </subcellularLocation>
</comment>
<dbReference type="InterPro" id="IPR005814">
    <property type="entry name" value="Aminotrans_3"/>
</dbReference>
<dbReference type="InterPro" id="IPR015421">
    <property type="entry name" value="PyrdxlP-dep_Trfase_major"/>
</dbReference>
<dbReference type="NCBIfam" id="TIGR00707">
    <property type="entry name" value="argD"/>
    <property type="match status" value="1"/>
</dbReference>
<feature type="binding site" evidence="6">
    <location>
        <position position="144"/>
    </location>
    <ligand>
        <name>N(2)-acetyl-L-ornithine</name>
        <dbReference type="ChEBI" id="CHEBI:57805"/>
    </ligand>
</feature>
<dbReference type="EC" id="2.6.1.11" evidence="6"/>
<dbReference type="InterPro" id="IPR050103">
    <property type="entry name" value="Class-III_PLP-dep_AT"/>
</dbReference>
<comment type="pathway">
    <text evidence="6">Amino-acid biosynthesis; L-arginine biosynthesis; N(2)-acetyl-L-ornithine from L-glutamate: step 4/4.</text>
</comment>
<evidence type="ECO:0000256" key="1">
    <source>
        <dbReference type="ARBA" id="ARBA00022571"/>
    </source>
</evidence>
<dbReference type="Gene3D" id="3.40.640.10">
    <property type="entry name" value="Type I PLP-dependent aspartate aminotransferase-like (Major domain)"/>
    <property type="match status" value="1"/>
</dbReference>
<feature type="modified residue" description="N6-(pyridoxal phosphate)lysine" evidence="6">
    <location>
        <position position="256"/>
    </location>
</feature>
<feature type="binding site" evidence="6">
    <location>
        <position position="141"/>
    </location>
    <ligand>
        <name>pyridoxal 5'-phosphate</name>
        <dbReference type="ChEBI" id="CHEBI:597326"/>
    </ligand>
</feature>
<name>A0ABS9NPZ3_9NEIS</name>
<proteinExistence type="inferred from homology"/>
<dbReference type="SUPFAM" id="SSF53383">
    <property type="entry name" value="PLP-dependent transferases"/>
    <property type="match status" value="1"/>
</dbReference>